<protein>
    <recommendedName>
        <fullName evidence="1">Phospholipase/carboxylesterase/thioesterase domain-containing protein</fullName>
    </recommendedName>
</protein>
<dbReference type="InterPro" id="IPR003140">
    <property type="entry name" value="PLipase/COase/thioEstase"/>
</dbReference>
<dbReference type="GO" id="GO:0016787">
    <property type="term" value="F:hydrolase activity"/>
    <property type="evidence" value="ECO:0007669"/>
    <property type="project" value="InterPro"/>
</dbReference>
<dbReference type="EMBL" id="GIBP01006558">
    <property type="protein sequence ID" value="NDV35527.1"/>
    <property type="molecule type" value="Transcribed_RNA"/>
</dbReference>
<dbReference type="Gene3D" id="3.40.50.1820">
    <property type="entry name" value="alpha/beta hydrolase"/>
    <property type="match status" value="1"/>
</dbReference>
<dbReference type="AlphaFoldDB" id="A0A6B2LFA9"/>
<proteinExistence type="predicted"/>
<dbReference type="PANTHER" id="PTHR47381:SF3">
    <property type="entry name" value="ALPHA_BETA-HYDROLASES SUPERFAMILY PROTEIN"/>
    <property type="match status" value="1"/>
</dbReference>
<organism evidence="2">
    <name type="scientific">Arcella intermedia</name>
    <dbReference type="NCBI Taxonomy" id="1963864"/>
    <lineage>
        <taxon>Eukaryota</taxon>
        <taxon>Amoebozoa</taxon>
        <taxon>Tubulinea</taxon>
        <taxon>Elardia</taxon>
        <taxon>Arcellinida</taxon>
        <taxon>Sphaerothecina</taxon>
        <taxon>Arcellidae</taxon>
        <taxon>Arcella</taxon>
    </lineage>
</organism>
<reference evidence="2" key="1">
    <citation type="journal article" date="2020" name="J. Eukaryot. Microbiol.">
        <title>De novo Sequencing, Assembly and Annotation of the Transcriptome for the Free-Living Testate Amoeba Arcella intermedia.</title>
        <authorList>
            <person name="Ribeiro G.M."/>
            <person name="Porfirio-Sousa A.L."/>
            <person name="Maurer-Alcala X.X."/>
            <person name="Katz L.A."/>
            <person name="Lahr D.J.G."/>
        </authorList>
    </citation>
    <scope>NUCLEOTIDE SEQUENCE</scope>
</reference>
<dbReference type="InterPro" id="IPR029058">
    <property type="entry name" value="AB_hydrolase_fold"/>
</dbReference>
<dbReference type="PANTHER" id="PTHR47381">
    <property type="entry name" value="ALPHA/BETA-HYDROLASES SUPERFAMILY PROTEIN"/>
    <property type="match status" value="1"/>
</dbReference>
<dbReference type="Pfam" id="PF02230">
    <property type="entry name" value="Abhydrolase_2"/>
    <property type="match status" value="1"/>
</dbReference>
<sequence length="203" mass="22631">MMVVSLDQRNHGIRMISETENEGFPKNPNHPFDMYAIQLGTARDVSYLMDVLPVKYNLTQPLTFEVFGISLGGHASLLSIANDPRITTCVSLIGCGDYLALMKTRRGVQMESHFPQSFLSLLSRVDPVSQPAAFKDKNIYLAQGEDDKLVPASCNELFYESIKGVAQNVVLKSYPGVAHQVTPQMLEDIFQWLSALHPTPSHY</sequence>
<feature type="domain" description="Phospholipase/carboxylesterase/thioesterase" evidence="1">
    <location>
        <begin position="135"/>
        <end position="196"/>
    </location>
</feature>
<name>A0A6B2LFA9_9EUKA</name>
<evidence type="ECO:0000313" key="2">
    <source>
        <dbReference type="EMBL" id="NDV35527.1"/>
    </source>
</evidence>
<accession>A0A6B2LFA9</accession>
<evidence type="ECO:0000259" key="1">
    <source>
        <dbReference type="Pfam" id="PF02230"/>
    </source>
</evidence>
<dbReference type="SUPFAM" id="SSF53474">
    <property type="entry name" value="alpha/beta-Hydrolases"/>
    <property type="match status" value="1"/>
</dbReference>